<dbReference type="EMBL" id="CADCXV010000984">
    <property type="protein sequence ID" value="CAB0039939.1"/>
    <property type="molecule type" value="Genomic_DNA"/>
</dbReference>
<organism evidence="1 2">
    <name type="scientific">Trichogramma brassicae</name>
    <dbReference type="NCBI Taxonomy" id="86971"/>
    <lineage>
        <taxon>Eukaryota</taxon>
        <taxon>Metazoa</taxon>
        <taxon>Ecdysozoa</taxon>
        <taxon>Arthropoda</taxon>
        <taxon>Hexapoda</taxon>
        <taxon>Insecta</taxon>
        <taxon>Pterygota</taxon>
        <taxon>Neoptera</taxon>
        <taxon>Endopterygota</taxon>
        <taxon>Hymenoptera</taxon>
        <taxon>Apocrita</taxon>
        <taxon>Proctotrupomorpha</taxon>
        <taxon>Chalcidoidea</taxon>
        <taxon>Trichogrammatidae</taxon>
        <taxon>Trichogramma</taxon>
    </lineage>
</organism>
<keyword evidence="2" id="KW-1185">Reference proteome</keyword>
<name>A0A6H5IVK3_9HYME</name>
<evidence type="ECO:0000313" key="1">
    <source>
        <dbReference type="EMBL" id="CAB0039939.1"/>
    </source>
</evidence>
<protein>
    <submittedName>
        <fullName evidence="1">Uncharacterized protein</fullName>
    </submittedName>
</protein>
<sequence length="61" mass="7100">MATASKSRCFLLCNLLSRVGANLALARRRLRLRRDFGPRHNIQKFSTVYRHAASWTLKLTR</sequence>
<gene>
    <name evidence="1" type="ORF">TBRA_LOCUS11677</name>
</gene>
<dbReference type="Proteomes" id="UP000479190">
    <property type="component" value="Unassembled WGS sequence"/>
</dbReference>
<dbReference type="AlphaFoldDB" id="A0A6H5IVK3"/>
<proteinExistence type="predicted"/>
<accession>A0A6H5IVK3</accession>
<reference evidence="1 2" key="1">
    <citation type="submission" date="2020-02" db="EMBL/GenBank/DDBJ databases">
        <authorList>
            <person name="Ferguson B K."/>
        </authorList>
    </citation>
    <scope>NUCLEOTIDE SEQUENCE [LARGE SCALE GENOMIC DNA]</scope>
</reference>
<evidence type="ECO:0000313" key="2">
    <source>
        <dbReference type="Proteomes" id="UP000479190"/>
    </source>
</evidence>